<feature type="domain" description="Predicted DNA-binding protein ribbon-helix-helix" evidence="1">
    <location>
        <begin position="10"/>
        <end position="41"/>
    </location>
</feature>
<proteinExistence type="predicted"/>
<protein>
    <submittedName>
        <fullName evidence="2">Ribbon-helix-helix domain-containing protein</fullName>
    </submittedName>
</protein>
<sequence>MSKSVNLQLRITPETAEKLRECSEKLQISRTEVIERGIDYLHNQVNKK</sequence>
<accession>A0A9D1K086</accession>
<dbReference type="Pfam" id="PF12651">
    <property type="entry name" value="RHH_3"/>
    <property type="match status" value="1"/>
</dbReference>
<dbReference type="AlphaFoldDB" id="A0A9D1K086"/>
<reference evidence="2" key="1">
    <citation type="submission" date="2020-10" db="EMBL/GenBank/DDBJ databases">
        <authorList>
            <person name="Gilroy R."/>
        </authorList>
    </citation>
    <scope>NUCLEOTIDE SEQUENCE</scope>
    <source>
        <strain evidence="2">CHK199-13235</strain>
    </source>
</reference>
<gene>
    <name evidence="2" type="ORF">IAB51_11485</name>
</gene>
<organism evidence="2 3">
    <name type="scientific">Candidatus Merdivicinus excrementipullorum</name>
    <dbReference type="NCBI Taxonomy" id="2840867"/>
    <lineage>
        <taxon>Bacteria</taxon>
        <taxon>Bacillati</taxon>
        <taxon>Bacillota</taxon>
        <taxon>Clostridia</taxon>
        <taxon>Eubacteriales</taxon>
        <taxon>Oscillospiraceae</taxon>
        <taxon>Oscillospiraceae incertae sedis</taxon>
        <taxon>Candidatus Merdivicinus</taxon>
    </lineage>
</organism>
<dbReference type="EMBL" id="DVJP01000076">
    <property type="protein sequence ID" value="HIS77409.1"/>
    <property type="molecule type" value="Genomic_DNA"/>
</dbReference>
<dbReference type="InterPro" id="IPR038733">
    <property type="entry name" value="Predicted_DNA_bind_prot_RHH"/>
</dbReference>
<comment type="caution">
    <text evidence="2">The sequence shown here is derived from an EMBL/GenBank/DDBJ whole genome shotgun (WGS) entry which is preliminary data.</text>
</comment>
<dbReference type="Proteomes" id="UP000824002">
    <property type="component" value="Unassembled WGS sequence"/>
</dbReference>
<name>A0A9D1K086_9FIRM</name>
<evidence type="ECO:0000313" key="2">
    <source>
        <dbReference type="EMBL" id="HIS77409.1"/>
    </source>
</evidence>
<reference evidence="2" key="2">
    <citation type="journal article" date="2021" name="PeerJ">
        <title>Extensive microbial diversity within the chicken gut microbiome revealed by metagenomics and culture.</title>
        <authorList>
            <person name="Gilroy R."/>
            <person name="Ravi A."/>
            <person name="Getino M."/>
            <person name="Pursley I."/>
            <person name="Horton D.L."/>
            <person name="Alikhan N.F."/>
            <person name="Baker D."/>
            <person name="Gharbi K."/>
            <person name="Hall N."/>
            <person name="Watson M."/>
            <person name="Adriaenssens E.M."/>
            <person name="Foster-Nyarko E."/>
            <person name="Jarju S."/>
            <person name="Secka A."/>
            <person name="Antonio M."/>
            <person name="Oren A."/>
            <person name="Chaudhuri R.R."/>
            <person name="La Ragione R."/>
            <person name="Hildebrand F."/>
            <person name="Pallen M.J."/>
        </authorList>
    </citation>
    <scope>NUCLEOTIDE SEQUENCE</scope>
    <source>
        <strain evidence="2">CHK199-13235</strain>
    </source>
</reference>
<evidence type="ECO:0000313" key="3">
    <source>
        <dbReference type="Proteomes" id="UP000824002"/>
    </source>
</evidence>
<evidence type="ECO:0000259" key="1">
    <source>
        <dbReference type="Pfam" id="PF12651"/>
    </source>
</evidence>